<dbReference type="Pfam" id="PF00501">
    <property type="entry name" value="AMP-binding"/>
    <property type="match status" value="1"/>
</dbReference>
<evidence type="ECO:0000256" key="1">
    <source>
        <dbReference type="ARBA" id="ARBA00023002"/>
    </source>
</evidence>
<evidence type="ECO:0000259" key="2">
    <source>
        <dbReference type="Pfam" id="PF00171"/>
    </source>
</evidence>
<dbReference type="InterPro" id="IPR016161">
    <property type="entry name" value="Ald_DH/histidinol_DH"/>
</dbReference>
<dbReference type="CDD" id="cd04433">
    <property type="entry name" value="AFD_class_I"/>
    <property type="match status" value="1"/>
</dbReference>
<dbReference type="InterPro" id="IPR042099">
    <property type="entry name" value="ANL_N_sf"/>
</dbReference>
<evidence type="ECO:0000313" key="4">
    <source>
        <dbReference type="EMBL" id="MBB3661602.1"/>
    </source>
</evidence>
<gene>
    <name evidence="4" type="ORF">FB384_000506</name>
</gene>
<dbReference type="GO" id="GO:0016878">
    <property type="term" value="F:acid-thiol ligase activity"/>
    <property type="evidence" value="ECO:0007669"/>
    <property type="project" value="UniProtKB-ARBA"/>
</dbReference>
<dbReference type="Gene3D" id="3.40.309.10">
    <property type="entry name" value="Aldehyde Dehydrogenase, Chain A, domain 2"/>
    <property type="match status" value="1"/>
</dbReference>
<comment type="caution">
    <text evidence="4">The sequence shown here is derived from an EMBL/GenBank/DDBJ whole genome shotgun (WGS) entry which is preliminary data.</text>
</comment>
<accession>A0A839XCA9</accession>
<dbReference type="EMBL" id="JACIBS010000001">
    <property type="protein sequence ID" value="MBB3661602.1"/>
    <property type="molecule type" value="Genomic_DNA"/>
</dbReference>
<evidence type="ECO:0000259" key="3">
    <source>
        <dbReference type="Pfam" id="PF00501"/>
    </source>
</evidence>
<dbReference type="PANTHER" id="PTHR43767:SF1">
    <property type="entry name" value="NONRIBOSOMAL PEPTIDE SYNTHASE PES1 (EUROFUNG)-RELATED"/>
    <property type="match status" value="1"/>
</dbReference>
<dbReference type="InterPro" id="IPR045851">
    <property type="entry name" value="AMP-bd_C_sf"/>
</dbReference>
<sequence length="890" mass="97095">MDSTKPRIITPTGVLTVADIERRGAAMTRRLREQGFRAGDRVGLSGANSPDLVIALLTLMHLDASIMLLDDQLTDQARNSALTKASATWLLCDDAASARPVEPVRTFGLRELTAEDDAAPESALHIDLASWSARQDALIVWSSGTTGSPTGVVRSGGSVLANIHRSQRRMGYTADDVLLPLLPFSHQYGLSLVLLWWFADACLIVVPPTRLDRALEAVEGLNVTVVDGAPSTYHSILRMLERKPVAPEALASVRMWCVGGAPLGITLATEFRDVIGAPLLDGYGSSEAGNIALAGVDDPTLLGKPLDGIEIDILGEDGTSLPPGEVGELLVRTPDFMTALLADDGTLRHVDRSAYRTGDVGYLDERGNVAVLGRKGAVHRHGHTLYPEALARKAEACGAPVEVVPFEDTRRGCQLVFAVADDSRRDPRMWRRLFNDRLAVHERPNKVVVVPAFPRNRNGKVDMNQLRTTVEKASDNTAASNSPVALAREDGTDTGVPLADRAPALRAVENYLRTHREEILAILTEVSNHKTAEGELDTAIETLSGAFEEVSTYRPPRIGSTAVFMPSNIPLYSYVLYLLVPALYSERVVFRPSSHINKQLIRLHELLEPHHGLPLQLSASTQRDFVEGPVTEADLVIFTGTYANAEKIRSKLGDEQLFVYFGQGINPFIVGENADVDRAVTDAVEIRLLNSGQDCFGPDVLFVHESVSERFLELLTKRLDDLVFGTNADPHADYGPMHYEQAFGFALDHLHRHAGDIVHGGHAELATRELQPTVLLRDIGGKPNCEELFAPIFNVLRYSTQDELHGFLASPFFEERAMGAMVYGDLPETVELLQKRHEVCVNTTLLHTDNGNAPFGGRGMVANYVAHRGKRSAEPLLASKAVADYLAPAE</sequence>
<dbReference type="InterPro" id="IPR015590">
    <property type="entry name" value="Aldehyde_DH_dom"/>
</dbReference>
<feature type="domain" description="AMP-dependent synthetase/ligase" evidence="3">
    <location>
        <begin position="13"/>
        <end position="337"/>
    </location>
</feature>
<dbReference type="Gene3D" id="3.40.50.12780">
    <property type="entry name" value="N-terminal domain of ligase-like"/>
    <property type="match status" value="1"/>
</dbReference>
<keyword evidence="4" id="KW-0436">Ligase</keyword>
<dbReference type="RefSeq" id="WP_183778791.1">
    <property type="nucleotide sequence ID" value="NZ_JACIBS010000001.1"/>
</dbReference>
<name>A0A839XCA9_9PSEU</name>
<dbReference type="SUPFAM" id="SSF53720">
    <property type="entry name" value="ALDH-like"/>
    <property type="match status" value="1"/>
</dbReference>
<keyword evidence="1" id="KW-0560">Oxidoreductase</keyword>
<dbReference type="Gene3D" id="3.30.300.30">
    <property type="match status" value="1"/>
</dbReference>
<dbReference type="PANTHER" id="PTHR43767">
    <property type="entry name" value="LONG-CHAIN-FATTY-ACID--COA LIGASE"/>
    <property type="match status" value="1"/>
</dbReference>
<dbReference type="InterPro" id="IPR016162">
    <property type="entry name" value="Ald_DH_N"/>
</dbReference>
<dbReference type="Pfam" id="PF00171">
    <property type="entry name" value="Aldedh"/>
    <property type="match status" value="1"/>
</dbReference>
<protein>
    <submittedName>
        <fullName evidence="4">Acyl-coenzyme A synthetase/AMP-(Fatty) acid ligase/acyl-CoA reductase-like NAD-dependent aldehyde dehydrogenase</fullName>
    </submittedName>
</protein>
<reference evidence="4 5" key="1">
    <citation type="submission" date="2020-08" db="EMBL/GenBank/DDBJ databases">
        <title>Sequencing the genomes of 1000 actinobacteria strains.</title>
        <authorList>
            <person name="Klenk H.-P."/>
        </authorList>
    </citation>
    <scope>NUCLEOTIDE SEQUENCE [LARGE SCALE GENOMIC DNA]</scope>
    <source>
        <strain evidence="4 5">DSM 45267</strain>
    </source>
</reference>
<proteinExistence type="predicted"/>
<keyword evidence="5" id="KW-1185">Reference proteome</keyword>
<dbReference type="SUPFAM" id="SSF56801">
    <property type="entry name" value="Acetyl-CoA synthetase-like"/>
    <property type="match status" value="1"/>
</dbReference>
<organism evidence="4 5">
    <name type="scientific">Prauserella sediminis</name>
    <dbReference type="NCBI Taxonomy" id="577680"/>
    <lineage>
        <taxon>Bacteria</taxon>
        <taxon>Bacillati</taxon>
        <taxon>Actinomycetota</taxon>
        <taxon>Actinomycetes</taxon>
        <taxon>Pseudonocardiales</taxon>
        <taxon>Pseudonocardiaceae</taxon>
        <taxon>Prauserella</taxon>
        <taxon>Prauserella salsuginis group</taxon>
    </lineage>
</organism>
<dbReference type="Proteomes" id="UP000564573">
    <property type="component" value="Unassembled WGS sequence"/>
</dbReference>
<dbReference type="GO" id="GO:0016620">
    <property type="term" value="F:oxidoreductase activity, acting on the aldehyde or oxo group of donors, NAD or NADP as acceptor"/>
    <property type="evidence" value="ECO:0007669"/>
    <property type="project" value="InterPro"/>
</dbReference>
<dbReference type="InterPro" id="IPR050237">
    <property type="entry name" value="ATP-dep_AMP-bd_enzyme"/>
</dbReference>
<dbReference type="InterPro" id="IPR000873">
    <property type="entry name" value="AMP-dep_synth/lig_dom"/>
</dbReference>
<evidence type="ECO:0000313" key="5">
    <source>
        <dbReference type="Proteomes" id="UP000564573"/>
    </source>
</evidence>
<feature type="domain" description="Aldehyde dehydrogenase" evidence="2">
    <location>
        <begin position="495"/>
        <end position="859"/>
    </location>
</feature>
<dbReference type="InterPro" id="IPR016163">
    <property type="entry name" value="Ald_DH_C"/>
</dbReference>
<dbReference type="AlphaFoldDB" id="A0A839XCA9"/>
<dbReference type="Gene3D" id="3.40.605.10">
    <property type="entry name" value="Aldehyde Dehydrogenase, Chain A, domain 1"/>
    <property type="match status" value="1"/>
</dbReference>